<evidence type="ECO:0000313" key="13">
    <source>
        <dbReference type="EMBL" id="RUO53226.1"/>
    </source>
</evidence>
<evidence type="ECO:0000259" key="11">
    <source>
        <dbReference type="Pfam" id="PF02558"/>
    </source>
</evidence>
<comment type="similarity">
    <text evidence="2 10">Belongs to the ketopantoate reductase family.</text>
</comment>
<dbReference type="SUPFAM" id="SSF51735">
    <property type="entry name" value="NAD(P)-binding Rossmann-fold domains"/>
    <property type="match status" value="1"/>
</dbReference>
<reference evidence="14" key="1">
    <citation type="journal article" date="2018" name="Front. Microbiol.">
        <title>Genome-Based Analysis Reveals the Taxonomy and Diversity of the Family Idiomarinaceae.</title>
        <authorList>
            <person name="Liu Y."/>
            <person name="Lai Q."/>
            <person name="Shao Z."/>
        </authorList>
    </citation>
    <scope>NUCLEOTIDE SEQUENCE [LARGE SCALE GENOMIC DNA]</scope>
    <source>
        <strain evidence="14">F23</strain>
    </source>
</reference>
<keyword evidence="5 10" id="KW-0566">Pantothenate biosynthesis</keyword>
<evidence type="ECO:0000256" key="9">
    <source>
        <dbReference type="ARBA" id="ARBA00048793"/>
    </source>
</evidence>
<dbReference type="Proteomes" id="UP000287330">
    <property type="component" value="Unassembled WGS sequence"/>
</dbReference>
<accession>A0A432XWX0</accession>
<evidence type="ECO:0000313" key="14">
    <source>
        <dbReference type="Proteomes" id="UP000287330"/>
    </source>
</evidence>
<gene>
    <name evidence="13" type="ORF">CWE25_08335</name>
</gene>
<feature type="domain" description="Ketopantoate reductase N-terminal" evidence="11">
    <location>
        <begin position="15"/>
        <end position="137"/>
    </location>
</feature>
<comment type="caution">
    <text evidence="13">The sequence shown here is derived from an EMBL/GenBank/DDBJ whole genome shotgun (WGS) entry which is preliminary data.</text>
</comment>
<evidence type="ECO:0000256" key="5">
    <source>
        <dbReference type="ARBA" id="ARBA00022655"/>
    </source>
</evidence>
<dbReference type="NCBIfam" id="TIGR00745">
    <property type="entry name" value="apbA_panE"/>
    <property type="match status" value="1"/>
</dbReference>
<dbReference type="AlphaFoldDB" id="A0A432XWX0"/>
<dbReference type="InterPro" id="IPR050838">
    <property type="entry name" value="Ketopantoate_reductase"/>
</dbReference>
<sequence>MLTGGQMTDSHSTMLLMGAGAIGQLVAYQWQQANLPLVTLPRKKSATDSYLRYQFRGYQSNKVEACAIPFADPSDISAIHAVFIAVKTYDLVNVFTELDRIELPQQYPIICAHNGLVDLTTTRPCYTWITTQGVTRSPEVTEHKGLGVDWIDSDIKKHRLLSKQLRTAFTRLEFDPDINTRQWQKFCLNCVINPLTAVHQCLNGELLAQQYQQQYRQLVIELVTLSEALGYWVNAGELLSLVESVCQATAANQSSMLSDVKAKRKTEIEALTGYALKKAAEVDINMPTHAALYQQFNQLYLR</sequence>
<dbReference type="PANTHER" id="PTHR43765:SF2">
    <property type="entry name" value="2-DEHYDROPANTOATE 2-REDUCTASE"/>
    <property type="match status" value="1"/>
</dbReference>
<dbReference type="Pfam" id="PF08546">
    <property type="entry name" value="ApbA_C"/>
    <property type="match status" value="1"/>
</dbReference>
<keyword evidence="6 10" id="KW-0521">NADP</keyword>
<evidence type="ECO:0000256" key="10">
    <source>
        <dbReference type="RuleBase" id="RU362068"/>
    </source>
</evidence>
<evidence type="ECO:0000256" key="1">
    <source>
        <dbReference type="ARBA" id="ARBA00004994"/>
    </source>
</evidence>
<evidence type="ECO:0000256" key="2">
    <source>
        <dbReference type="ARBA" id="ARBA00007870"/>
    </source>
</evidence>
<proteinExistence type="inferred from homology"/>
<organism evidence="13 14">
    <name type="scientific">Idiomarina fontislapidosi</name>
    <dbReference type="NCBI Taxonomy" id="263723"/>
    <lineage>
        <taxon>Bacteria</taxon>
        <taxon>Pseudomonadati</taxon>
        <taxon>Pseudomonadota</taxon>
        <taxon>Gammaproteobacteria</taxon>
        <taxon>Alteromonadales</taxon>
        <taxon>Idiomarinaceae</taxon>
        <taxon>Idiomarina</taxon>
    </lineage>
</organism>
<name>A0A432XWX0_9GAMM</name>
<dbReference type="InterPro" id="IPR013752">
    <property type="entry name" value="KPA_reductase"/>
</dbReference>
<dbReference type="EMBL" id="PIPV01000006">
    <property type="protein sequence ID" value="RUO53226.1"/>
    <property type="molecule type" value="Genomic_DNA"/>
</dbReference>
<dbReference type="OrthoDB" id="6530772at2"/>
<dbReference type="InterPro" id="IPR013328">
    <property type="entry name" value="6PGD_dom2"/>
</dbReference>
<feature type="domain" description="Ketopantoate reductase C-terminal" evidence="12">
    <location>
        <begin position="177"/>
        <end position="298"/>
    </location>
</feature>
<evidence type="ECO:0000256" key="6">
    <source>
        <dbReference type="ARBA" id="ARBA00022857"/>
    </source>
</evidence>
<dbReference type="GO" id="GO:0015940">
    <property type="term" value="P:pantothenate biosynthetic process"/>
    <property type="evidence" value="ECO:0007669"/>
    <property type="project" value="UniProtKB-UniPathway"/>
</dbReference>
<evidence type="ECO:0000256" key="3">
    <source>
        <dbReference type="ARBA" id="ARBA00013014"/>
    </source>
</evidence>
<evidence type="ECO:0000256" key="8">
    <source>
        <dbReference type="ARBA" id="ARBA00032024"/>
    </source>
</evidence>
<evidence type="ECO:0000256" key="7">
    <source>
        <dbReference type="ARBA" id="ARBA00023002"/>
    </source>
</evidence>
<dbReference type="InterPro" id="IPR008927">
    <property type="entry name" value="6-PGluconate_DH-like_C_sf"/>
</dbReference>
<dbReference type="Pfam" id="PF02558">
    <property type="entry name" value="ApbA"/>
    <property type="match status" value="1"/>
</dbReference>
<comment type="catalytic activity">
    <reaction evidence="9 10">
        <text>(R)-pantoate + NADP(+) = 2-dehydropantoate + NADPH + H(+)</text>
        <dbReference type="Rhea" id="RHEA:16233"/>
        <dbReference type="ChEBI" id="CHEBI:11561"/>
        <dbReference type="ChEBI" id="CHEBI:15378"/>
        <dbReference type="ChEBI" id="CHEBI:15980"/>
        <dbReference type="ChEBI" id="CHEBI:57783"/>
        <dbReference type="ChEBI" id="CHEBI:58349"/>
        <dbReference type="EC" id="1.1.1.169"/>
    </reaction>
</comment>
<keyword evidence="14" id="KW-1185">Reference proteome</keyword>
<evidence type="ECO:0000256" key="4">
    <source>
        <dbReference type="ARBA" id="ARBA00019465"/>
    </source>
</evidence>
<evidence type="ECO:0000259" key="12">
    <source>
        <dbReference type="Pfam" id="PF08546"/>
    </source>
</evidence>
<dbReference type="GO" id="GO:0005737">
    <property type="term" value="C:cytoplasm"/>
    <property type="evidence" value="ECO:0007669"/>
    <property type="project" value="TreeGrafter"/>
</dbReference>
<keyword evidence="7 10" id="KW-0560">Oxidoreductase</keyword>
<dbReference type="Gene3D" id="3.40.50.720">
    <property type="entry name" value="NAD(P)-binding Rossmann-like Domain"/>
    <property type="match status" value="1"/>
</dbReference>
<dbReference type="SUPFAM" id="SSF48179">
    <property type="entry name" value="6-phosphogluconate dehydrogenase C-terminal domain-like"/>
    <property type="match status" value="1"/>
</dbReference>
<dbReference type="EC" id="1.1.1.169" evidence="3 10"/>
<dbReference type="InterPro" id="IPR036291">
    <property type="entry name" value="NAD(P)-bd_dom_sf"/>
</dbReference>
<dbReference type="UniPathway" id="UPA00028">
    <property type="reaction ID" value="UER00004"/>
</dbReference>
<comment type="function">
    <text evidence="10">Catalyzes the NADPH-dependent reduction of ketopantoate into pantoic acid.</text>
</comment>
<dbReference type="GO" id="GO:0050661">
    <property type="term" value="F:NADP binding"/>
    <property type="evidence" value="ECO:0007669"/>
    <property type="project" value="TreeGrafter"/>
</dbReference>
<dbReference type="InterPro" id="IPR013332">
    <property type="entry name" value="KPR_N"/>
</dbReference>
<dbReference type="InterPro" id="IPR003710">
    <property type="entry name" value="ApbA"/>
</dbReference>
<dbReference type="GO" id="GO:0008677">
    <property type="term" value="F:2-dehydropantoate 2-reductase activity"/>
    <property type="evidence" value="ECO:0007669"/>
    <property type="project" value="UniProtKB-EC"/>
</dbReference>
<comment type="pathway">
    <text evidence="1 10">Cofactor biosynthesis; (R)-pantothenate biosynthesis; (R)-pantoate from 3-methyl-2-oxobutanoate: step 2/2.</text>
</comment>
<dbReference type="Gene3D" id="1.10.1040.10">
    <property type="entry name" value="N-(1-d-carboxylethyl)-l-norvaline Dehydrogenase, domain 2"/>
    <property type="match status" value="1"/>
</dbReference>
<protein>
    <recommendedName>
        <fullName evidence="4 10">2-dehydropantoate 2-reductase</fullName>
        <ecNumber evidence="3 10">1.1.1.169</ecNumber>
    </recommendedName>
    <alternativeName>
        <fullName evidence="8 10">Ketopantoate reductase</fullName>
    </alternativeName>
</protein>
<dbReference type="PANTHER" id="PTHR43765">
    <property type="entry name" value="2-DEHYDROPANTOATE 2-REDUCTASE-RELATED"/>
    <property type="match status" value="1"/>
</dbReference>